<evidence type="ECO:0000313" key="5">
    <source>
        <dbReference type="EMBL" id="MBP0456483.1"/>
    </source>
</evidence>
<dbReference type="AlphaFoldDB" id="A0A940MD37"/>
<feature type="domain" description="Transketolase N-terminal" evidence="4">
    <location>
        <begin position="29"/>
        <end position="138"/>
    </location>
</feature>
<accession>A0A940MD37</accession>
<dbReference type="Gene3D" id="3.40.50.970">
    <property type="match status" value="1"/>
</dbReference>
<evidence type="ECO:0000256" key="2">
    <source>
        <dbReference type="ARBA" id="ARBA00007131"/>
    </source>
</evidence>
<reference evidence="5" key="1">
    <citation type="submission" date="2021-03" db="EMBL/GenBank/DDBJ databases">
        <title>Whole genome sequence of Streptomyces bomunensis MMS17-BM035.</title>
        <authorList>
            <person name="Lee J.H."/>
        </authorList>
    </citation>
    <scope>NUCLEOTIDE SEQUENCE</scope>
    <source>
        <strain evidence="5">MMS17-BM035</strain>
    </source>
</reference>
<dbReference type="InterPro" id="IPR005474">
    <property type="entry name" value="Transketolase_N"/>
</dbReference>
<name>A0A940MD37_9ACTN</name>
<gene>
    <name evidence="5" type="ORF">JFN87_03055</name>
</gene>
<evidence type="ECO:0000256" key="1">
    <source>
        <dbReference type="ARBA" id="ARBA00001964"/>
    </source>
</evidence>
<protein>
    <recommendedName>
        <fullName evidence="4">Transketolase N-terminal domain-containing protein</fullName>
    </recommendedName>
</protein>
<evidence type="ECO:0000259" key="4">
    <source>
        <dbReference type="Pfam" id="PF00456"/>
    </source>
</evidence>
<comment type="caution">
    <text evidence="5">The sequence shown here is derived from an EMBL/GenBank/DDBJ whole genome shotgun (WGS) entry which is preliminary data.</text>
</comment>
<sequence>MVRDGRSKVVRDHRAGTVRSVDAERPAVLSCQVAAAQRVGNLVVVVDRNGGQNDGLVADVSPQPRLAARFAAFGFDVAEADGHDVLALRALLACDRSDRDRPLAIIADTVKGKGLRPVEGKAPSHYVTIDAARAASWKRTVR</sequence>
<organism evidence="5 6">
    <name type="scientific">Streptomyces montanisoli</name>
    <dbReference type="NCBI Taxonomy" id="2798581"/>
    <lineage>
        <taxon>Bacteria</taxon>
        <taxon>Bacillati</taxon>
        <taxon>Actinomycetota</taxon>
        <taxon>Actinomycetes</taxon>
        <taxon>Kitasatosporales</taxon>
        <taxon>Streptomycetaceae</taxon>
        <taxon>Streptomyces</taxon>
    </lineage>
</organism>
<keyword evidence="3" id="KW-0786">Thiamine pyrophosphate</keyword>
<dbReference type="EMBL" id="JAGIQL010000006">
    <property type="protein sequence ID" value="MBP0456483.1"/>
    <property type="molecule type" value="Genomic_DNA"/>
</dbReference>
<evidence type="ECO:0000313" key="6">
    <source>
        <dbReference type="Proteomes" id="UP000670475"/>
    </source>
</evidence>
<comment type="cofactor">
    <cofactor evidence="1">
        <name>thiamine diphosphate</name>
        <dbReference type="ChEBI" id="CHEBI:58937"/>
    </cofactor>
</comment>
<dbReference type="InterPro" id="IPR029061">
    <property type="entry name" value="THDP-binding"/>
</dbReference>
<evidence type="ECO:0000256" key="3">
    <source>
        <dbReference type="ARBA" id="ARBA00023052"/>
    </source>
</evidence>
<proteinExistence type="inferred from homology"/>
<dbReference type="Pfam" id="PF00456">
    <property type="entry name" value="Transketolase_N"/>
    <property type="match status" value="1"/>
</dbReference>
<dbReference type="PANTHER" id="PTHR47514:SF1">
    <property type="entry name" value="TRANSKETOLASE N-TERMINAL SECTION-RELATED"/>
    <property type="match status" value="1"/>
</dbReference>
<keyword evidence="6" id="KW-1185">Reference proteome</keyword>
<dbReference type="GO" id="GO:0000287">
    <property type="term" value="F:magnesium ion binding"/>
    <property type="evidence" value="ECO:0007669"/>
    <property type="project" value="UniProtKB-ARBA"/>
</dbReference>
<comment type="similarity">
    <text evidence="2">Belongs to the transketolase family.</text>
</comment>
<dbReference type="Proteomes" id="UP000670475">
    <property type="component" value="Unassembled WGS sequence"/>
</dbReference>
<dbReference type="PANTHER" id="PTHR47514">
    <property type="entry name" value="TRANSKETOLASE N-TERMINAL SECTION-RELATED"/>
    <property type="match status" value="1"/>
</dbReference>
<dbReference type="SUPFAM" id="SSF52518">
    <property type="entry name" value="Thiamin diphosphate-binding fold (THDP-binding)"/>
    <property type="match status" value="1"/>
</dbReference>